<keyword evidence="11" id="KW-0937">Abscisic acid biosynthesis</keyword>
<dbReference type="InterPro" id="IPR008984">
    <property type="entry name" value="SMAD_FHA_dom_sf"/>
</dbReference>
<evidence type="ECO:0000256" key="2">
    <source>
        <dbReference type="ARBA" id="ARBA00004229"/>
    </source>
</evidence>
<comment type="pathway">
    <text evidence="3">Hormone biosynthesis.</text>
</comment>
<keyword evidence="8" id="KW-0285">Flavoprotein</keyword>
<sequence>MITGAGIGGLVLAVGLLKKGFDVHVFERDLTAIRGEGKYRGPIQVQSNALAALEALDAQVAEEVLAEGCITGDRVNGLVDGVSGKWYVKFDTFHPAVEKGLPVTRVVSRVTLQAILAEACIRVAGEGVIQNNVHIVDYEEKVDDTGVKRVWAICEDGRRFEGDLLIGADGIWSKVRRKLIGKTEPSYSQYTCYTGIADFTPPDIDTVGYRVFLGNGKYFVSSDVGGGKMQWYGFHKECAGGKDPEGRKKARLLDIFGHWTDMVTDLIRATPEDDVLRRDIFDRPPIFKWTQGRVALLGDSAHAMQPNLGQGGCMAIEDGYCLATDLASAVEEARERGSALDIERVLQGYQAKRLLRASTIHGLAGMAAIMASTYKAHLGEGLGPLSWITKFRVPHPGRVGGYFAMNLTMPTMLGWVLGGNVSALSRSARVPFCRVSDKPKAFCESDFRLFLRDDAALLRAANAHWLLVPSTHASAAAAEQSDALDAAAASGNGQVHVHGLRIALPAAAVEIVADGLLVGRSAGADLVIDHAEVAPEHVRLERNSTGSYHVTALASPSAAWLNGRQLEPGHASMLCPGDELELGTRGHPDTSFRVKMVHASVWRQLGAGNGHGGPGGGPAGGNGAANGVRASNEVGSRAVHAAVVGEPSLV</sequence>
<comment type="caution">
    <text evidence="16">The sequence shown here is derived from an EMBL/GenBank/DDBJ whole genome shotgun (WGS) entry which is preliminary data.</text>
</comment>
<evidence type="ECO:0000256" key="1">
    <source>
        <dbReference type="ARBA" id="ARBA00001974"/>
    </source>
</evidence>
<dbReference type="InterPro" id="IPR002938">
    <property type="entry name" value="FAD-bd"/>
</dbReference>
<evidence type="ECO:0000256" key="10">
    <source>
        <dbReference type="ARBA" id="ARBA00022827"/>
    </source>
</evidence>
<dbReference type="Proteomes" id="UP001445335">
    <property type="component" value="Unassembled WGS sequence"/>
</dbReference>
<keyword evidence="13" id="KW-0560">Oxidoreductase</keyword>
<dbReference type="Pfam" id="PF01494">
    <property type="entry name" value="FAD_binding_3"/>
    <property type="match status" value="2"/>
</dbReference>
<dbReference type="EC" id="1.14.15.21" evidence="5"/>
<evidence type="ECO:0000259" key="15">
    <source>
        <dbReference type="PROSITE" id="PS50006"/>
    </source>
</evidence>
<keyword evidence="10" id="KW-0274">FAD</keyword>
<evidence type="ECO:0000256" key="12">
    <source>
        <dbReference type="ARBA" id="ARBA00022946"/>
    </source>
</evidence>
<dbReference type="PANTHER" id="PTHR46496:SF1">
    <property type="entry name" value="ZEAXANTHIN EPOXIDASE, CHLOROPLASTIC"/>
    <property type="match status" value="1"/>
</dbReference>
<dbReference type="GO" id="GO:0052662">
    <property type="term" value="F:zeaxanthin epoxidase activity"/>
    <property type="evidence" value="ECO:0007669"/>
    <property type="project" value="UniProtKB-EC"/>
</dbReference>
<dbReference type="PROSITE" id="PS50006">
    <property type="entry name" value="FHA_DOMAIN"/>
    <property type="match status" value="1"/>
</dbReference>
<evidence type="ECO:0000256" key="6">
    <source>
        <dbReference type="ARBA" id="ARBA00015103"/>
    </source>
</evidence>
<evidence type="ECO:0000256" key="3">
    <source>
        <dbReference type="ARBA" id="ARBA00004972"/>
    </source>
</evidence>
<evidence type="ECO:0000256" key="4">
    <source>
        <dbReference type="ARBA" id="ARBA00005134"/>
    </source>
</evidence>
<feature type="compositionally biased region" description="Gly residues" evidence="14">
    <location>
        <begin position="607"/>
        <end position="624"/>
    </location>
</feature>
<dbReference type="SUPFAM" id="SSF51905">
    <property type="entry name" value="FAD/NAD(P)-binding domain"/>
    <property type="match status" value="1"/>
</dbReference>
<dbReference type="GO" id="GO:0009507">
    <property type="term" value="C:chloroplast"/>
    <property type="evidence" value="ECO:0007669"/>
    <property type="project" value="UniProtKB-SubCell"/>
</dbReference>
<comment type="pathway">
    <text evidence="4">Plant hormone biosynthesis; abscisate biosynthesis.</text>
</comment>
<proteinExistence type="predicted"/>
<dbReference type="PANTHER" id="PTHR46496">
    <property type="match status" value="1"/>
</dbReference>
<evidence type="ECO:0000256" key="13">
    <source>
        <dbReference type="ARBA" id="ARBA00023002"/>
    </source>
</evidence>
<reference evidence="16 17" key="1">
    <citation type="journal article" date="2024" name="Nat. Commun.">
        <title>Phylogenomics reveals the evolutionary origins of lichenization in chlorophyte algae.</title>
        <authorList>
            <person name="Puginier C."/>
            <person name="Libourel C."/>
            <person name="Otte J."/>
            <person name="Skaloud P."/>
            <person name="Haon M."/>
            <person name="Grisel S."/>
            <person name="Petersen M."/>
            <person name="Berrin J.G."/>
            <person name="Delaux P.M."/>
            <person name="Dal Grande F."/>
            <person name="Keller J."/>
        </authorList>
    </citation>
    <scope>NUCLEOTIDE SEQUENCE [LARGE SCALE GENOMIC DNA]</scope>
    <source>
        <strain evidence="16 17">SAG 245.80</strain>
    </source>
</reference>
<keyword evidence="7" id="KW-0150">Chloroplast</keyword>
<feature type="domain" description="FHA" evidence="15">
    <location>
        <begin position="516"/>
        <end position="566"/>
    </location>
</feature>
<evidence type="ECO:0000256" key="14">
    <source>
        <dbReference type="SAM" id="MobiDB-lite"/>
    </source>
</evidence>
<evidence type="ECO:0000256" key="8">
    <source>
        <dbReference type="ARBA" id="ARBA00022630"/>
    </source>
</evidence>
<dbReference type="Gene3D" id="3.50.50.60">
    <property type="entry name" value="FAD/NAD(P)-binding domain"/>
    <property type="match status" value="1"/>
</dbReference>
<evidence type="ECO:0000256" key="5">
    <source>
        <dbReference type="ARBA" id="ARBA00012097"/>
    </source>
</evidence>
<feature type="region of interest" description="Disordered" evidence="14">
    <location>
        <begin position="606"/>
        <end position="629"/>
    </location>
</feature>
<keyword evidence="9" id="KW-0934">Plastid</keyword>
<comment type="subcellular location">
    <subcellularLocation>
        <location evidence="2">Plastid</location>
        <location evidence="2">Chloroplast</location>
    </subcellularLocation>
</comment>
<organism evidence="16 17">
    <name type="scientific">Elliptochloris bilobata</name>
    <dbReference type="NCBI Taxonomy" id="381761"/>
    <lineage>
        <taxon>Eukaryota</taxon>
        <taxon>Viridiplantae</taxon>
        <taxon>Chlorophyta</taxon>
        <taxon>core chlorophytes</taxon>
        <taxon>Trebouxiophyceae</taxon>
        <taxon>Trebouxiophyceae incertae sedis</taxon>
        <taxon>Elliptochloris clade</taxon>
        <taxon>Elliptochloris</taxon>
    </lineage>
</organism>
<dbReference type="SUPFAM" id="SSF49879">
    <property type="entry name" value="SMAD/FHA domain"/>
    <property type="match status" value="1"/>
</dbReference>
<evidence type="ECO:0000313" key="17">
    <source>
        <dbReference type="Proteomes" id="UP001445335"/>
    </source>
</evidence>
<keyword evidence="17" id="KW-1185">Reference proteome</keyword>
<dbReference type="PRINTS" id="PR00420">
    <property type="entry name" value="RNGMNOXGNASE"/>
</dbReference>
<keyword evidence="12" id="KW-0809">Transit peptide</keyword>
<evidence type="ECO:0000256" key="9">
    <source>
        <dbReference type="ARBA" id="ARBA00022640"/>
    </source>
</evidence>
<gene>
    <name evidence="16" type="ORF">WJX81_001154</name>
</gene>
<dbReference type="InterPro" id="IPR036188">
    <property type="entry name" value="FAD/NAD-bd_sf"/>
</dbReference>
<accession>A0AAW1SDF7</accession>
<evidence type="ECO:0000313" key="16">
    <source>
        <dbReference type="EMBL" id="KAK9843651.1"/>
    </source>
</evidence>
<dbReference type="Gene3D" id="2.60.200.20">
    <property type="match status" value="1"/>
</dbReference>
<name>A0AAW1SDF7_9CHLO</name>
<evidence type="ECO:0000256" key="7">
    <source>
        <dbReference type="ARBA" id="ARBA00022528"/>
    </source>
</evidence>
<dbReference type="AlphaFoldDB" id="A0AAW1SDF7"/>
<dbReference type="Pfam" id="PF00498">
    <property type="entry name" value="FHA"/>
    <property type="match status" value="1"/>
</dbReference>
<dbReference type="GO" id="GO:0009688">
    <property type="term" value="P:abscisic acid biosynthetic process"/>
    <property type="evidence" value="ECO:0007669"/>
    <property type="project" value="UniProtKB-KW"/>
</dbReference>
<protein>
    <recommendedName>
        <fullName evidence="6">Zeaxanthin epoxidase, chloroplastic</fullName>
        <ecNumber evidence="5">1.14.15.21</ecNumber>
    </recommendedName>
</protein>
<comment type="cofactor">
    <cofactor evidence="1">
        <name>FAD</name>
        <dbReference type="ChEBI" id="CHEBI:57692"/>
    </cofactor>
</comment>
<dbReference type="InterPro" id="IPR000253">
    <property type="entry name" value="FHA_dom"/>
</dbReference>
<dbReference type="GO" id="GO:0071949">
    <property type="term" value="F:FAD binding"/>
    <property type="evidence" value="ECO:0007669"/>
    <property type="project" value="InterPro"/>
</dbReference>
<dbReference type="EMBL" id="JALJOU010000005">
    <property type="protein sequence ID" value="KAK9843651.1"/>
    <property type="molecule type" value="Genomic_DNA"/>
</dbReference>
<evidence type="ECO:0000256" key="11">
    <source>
        <dbReference type="ARBA" id="ARBA00022865"/>
    </source>
</evidence>
<dbReference type="CDD" id="cd00060">
    <property type="entry name" value="FHA"/>
    <property type="match status" value="1"/>
</dbReference>